<evidence type="ECO:0000256" key="1">
    <source>
        <dbReference type="SAM" id="Phobius"/>
    </source>
</evidence>
<organism evidence="3 4">
    <name type="scientific">Kribbella pittospori</name>
    <dbReference type="NCBI Taxonomy" id="722689"/>
    <lineage>
        <taxon>Bacteria</taxon>
        <taxon>Bacillati</taxon>
        <taxon>Actinomycetota</taxon>
        <taxon>Actinomycetes</taxon>
        <taxon>Propionibacteriales</taxon>
        <taxon>Kribbellaceae</taxon>
        <taxon>Kribbella</taxon>
    </lineage>
</organism>
<proteinExistence type="predicted"/>
<keyword evidence="1" id="KW-0472">Membrane</keyword>
<evidence type="ECO:0000256" key="2">
    <source>
        <dbReference type="SAM" id="SignalP"/>
    </source>
</evidence>
<dbReference type="Proteomes" id="UP000291144">
    <property type="component" value="Unassembled WGS sequence"/>
</dbReference>
<sequence length="354" mass="37686">MRLWRVLAGMLAVGFIAAGVTPAWACACGGYLPDAQSRARAYGENALVRYDAGTEQITLSMAINGSSKKAAWIMPVPAAAKVELGDTALFNRLDHMTRPKVVVRKTYWPFRNLGIMAGGGDTAGAAAPGSGVNVREQMVLGPFQVARLGGSTGSAVTDWLRTNGYVVPAGLAANLTPYLSENWEIVAVKLAPRTDGDTMTGATPPLRLTFASDRIVYPMRLSKGASTAQTVTVYVASAHRVDATKLPDADVQPELLYAGRIQDDAMAAPADFLTAYTVTYRDPSKITGDFTFDRAATDDEFQRIEYVTRNDGLLSTIGVLFGVVLLIGVGAAVIARVLVRRSSTGRPGRPTDIV</sequence>
<dbReference type="Pfam" id="PF10092">
    <property type="entry name" value="DUF2330"/>
    <property type="match status" value="1"/>
</dbReference>
<evidence type="ECO:0000313" key="4">
    <source>
        <dbReference type="Proteomes" id="UP000291144"/>
    </source>
</evidence>
<comment type="caution">
    <text evidence="3">The sequence shown here is derived from an EMBL/GenBank/DDBJ whole genome shotgun (WGS) entry which is preliminary data.</text>
</comment>
<dbReference type="PROSITE" id="PS51257">
    <property type="entry name" value="PROKAR_LIPOPROTEIN"/>
    <property type="match status" value="1"/>
</dbReference>
<name>A0A4V2MBG1_9ACTN</name>
<reference evidence="3 4" key="1">
    <citation type="submission" date="2019-02" db="EMBL/GenBank/DDBJ databases">
        <title>Kribbella capetownensis sp. nov. and Kribbella speibonae sp. nov., isolated from soil.</title>
        <authorList>
            <person name="Curtis S.M."/>
            <person name="Norton I."/>
            <person name="Everest G.J."/>
            <person name="Meyers P.R."/>
        </authorList>
    </citation>
    <scope>NUCLEOTIDE SEQUENCE [LARGE SCALE GENOMIC DNA]</scope>
    <source>
        <strain evidence="3 4">NRRL B-24813</strain>
    </source>
</reference>
<dbReference type="AlphaFoldDB" id="A0A4V2MBG1"/>
<feature type="transmembrane region" description="Helical" evidence="1">
    <location>
        <begin position="313"/>
        <end position="339"/>
    </location>
</feature>
<keyword evidence="1" id="KW-1133">Transmembrane helix</keyword>
<evidence type="ECO:0000313" key="3">
    <source>
        <dbReference type="EMBL" id="TCC63002.1"/>
    </source>
</evidence>
<keyword evidence="4" id="KW-1185">Reference proteome</keyword>
<dbReference type="OrthoDB" id="275368at2"/>
<accession>A0A4V2MBG1</accession>
<keyword evidence="2" id="KW-0732">Signal</keyword>
<dbReference type="RefSeq" id="WP_131353585.1">
    <property type="nucleotide sequence ID" value="NZ_SJKB01000003.1"/>
</dbReference>
<dbReference type="InterPro" id="IPR019283">
    <property type="entry name" value="DUF2330"/>
</dbReference>
<keyword evidence="1" id="KW-0812">Transmembrane</keyword>
<gene>
    <name evidence="3" type="ORF">E0H73_10975</name>
</gene>
<protein>
    <submittedName>
        <fullName evidence="3">DUF2330 domain-containing protein</fullName>
    </submittedName>
</protein>
<dbReference type="EMBL" id="SJKB01000003">
    <property type="protein sequence ID" value="TCC63002.1"/>
    <property type="molecule type" value="Genomic_DNA"/>
</dbReference>
<feature type="signal peptide" evidence="2">
    <location>
        <begin position="1"/>
        <end position="25"/>
    </location>
</feature>
<feature type="chain" id="PRO_5021005468" evidence="2">
    <location>
        <begin position="26"/>
        <end position="354"/>
    </location>
</feature>